<dbReference type="AlphaFoldDB" id="A0A547PER2"/>
<dbReference type="OrthoDB" id="7409816at2"/>
<dbReference type="Proteomes" id="UP000316343">
    <property type="component" value="Unassembled WGS sequence"/>
</dbReference>
<gene>
    <name evidence="1" type="ORF">FGU71_01185</name>
</gene>
<organism evidence="1 2">
    <name type="scientific">Erythrobacter insulae</name>
    <dbReference type="NCBI Taxonomy" id="2584124"/>
    <lineage>
        <taxon>Bacteria</taxon>
        <taxon>Pseudomonadati</taxon>
        <taxon>Pseudomonadota</taxon>
        <taxon>Alphaproteobacteria</taxon>
        <taxon>Sphingomonadales</taxon>
        <taxon>Erythrobacteraceae</taxon>
        <taxon>Erythrobacter/Porphyrobacter group</taxon>
        <taxon>Erythrobacter</taxon>
    </lineage>
</organism>
<proteinExistence type="predicted"/>
<name>A0A547PER2_9SPHN</name>
<dbReference type="EMBL" id="VHJK01000001">
    <property type="protein sequence ID" value="TRD12643.1"/>
    <property type="molecule type" value="Genomic_DNA"/>
</dbReference>
<protein>
    <submittedName>
        <fullName evidence="1">Uncharacterized protein</fullName>
    </submittedName>
</protein>
<evidence type="ECO:0000313" key="2">
    <source>
        <dbReference type="Proteomes" id="UP000316343"/>
    </source>
</evidence>
<comment type="caution">
    <text evidence="1">The sequence shown here is derived from an EMBL/GenBank/DDBJ whole genome shotgun (WGS) entry which is preliminary data.</text>
</comment>
<sequence length="121" mass="13395">MRLTAILVAIVLLGAGVWYVFRDGGLLNQVTEERVEDALILNGVPLSMAECMAPRLTERLSIAQLRSLERLAPEDGEARVPRNFTEALDRLRRVDDDDAVKQLALVGARCGSENLLRNLPI</sequence>
<accession>A0A547PER2</accession>
<keyword evidence="2" id="KW-1185">Reference proteome</keyword>
<reference evidence="1 2" key="1">
    <citation type="submission" date="2019-06" db="EMBL/GenBank/DDBJ databases">
        <title>Erythrobacter insulae sp. nov., isolated from a tidal flat.</title>
        <authorList>
            <person name="Yoon J.-H."/>
        </authorList>
    </citation>
    <scope>NUCLEOTIDE SEQUENCE [LARGE SCALE GENOMIC DNA]</scope>
    <source>
        <strain evidence="1 2">JBTF-M21</strain>
    </source>
</reference>
<evidence type="ECO:0000313" key="1">
    <source>
        <dbReference type="EMBL" id="TRD12643.1"/>
    </source>
</evidence>